<proteinExistence type="predicted"/>
<evidence type="ECO:0000313" key="1">
    <source>
        <dbReference type="EMBL" id="NRV07136.1"/>
    </source>
</evidence>
<organism evidence="1 2">
    <name type="scientific">Clostridium beijerinckii</name>
    <name type="common">Clostridium MP</name>
    <dbReference type="NCBI Taxonomy" id="1520"/>
    <lineage>
        <taxon>Bacteria</taxon>
        <taxon>Bacillati</taxon>
        <taxon>Bacillota</taxon>
        <taxon>Clostridia</taxon>
        <taxon>Eubacteriales</taxon>
        <taxon>Clostridiaceae</taxon>
        <taxon>Clostridium</taxon>
    </lineage>
</organism>
<evidence type="ECO:0000313" key="2">
    <source>
        <dbReference type="Proteomes" id="UP000821656"/>
    </source>
</evidence>
<dbReference type="EMBL" id="JABSXK010000001">
    <property type="protein sequence ID" value="NRV07136.1"/>
    <property type="molecule type" value="Genomic_DNA"/>
</dbReference>
<reference evidence="1" key="1">
    <citation type="submission" date="2020-05" db="EMBL/GenBank/DDBJ databases">
        <title>Genomic insights into acetone-butanol-ethanol (ABE) fermentation by sequencing solventogenic clostridia strains.</title>
        <authorList>
            <person name="Brown S."/>
        </authorList>
    </citation>
    <scope>NUCLEOTIDE SEQUENCE</scope>
    <source>
        <strain evidence="1">DJ126</strain>
    </source>
</reference>
<dbReference type="AlphaFoldDB" id="A0A9Q5D2S4"/>
<sequence>MSKKKNLYNEFLRQSRLIRDEVINNRTQAVIELLENDNKSESIKLLKYSLREIHDAENFKKVIQILKSSKYPVSILESFEFYFSLKKSLKKEYYYILNYLQEFDILVLFYELNKMLIQDGDNIQNTINFINSIFNNNARNIHLSKFKSIIYKAKNLKKSKTKRIVDYFNCYNKYRMTNQLIELFEYDFIDFRFIDNKNVSVVNNPNYDLNAINIANLDNEIASKWQGIILHLNDEKNLFYLPPSKYLEIVEGELVKAFSLNKFLFSDEQIDGIPIKYWLKVFLLIYKENWNCIQSKENLLCKKSIVEWKKLFDEGGIEEKYHFSIFNSISFTRCCVGKRNIEKCPFIVIENYIYTIPSIVCYSDIVRVLISIFEDLENNLQFKGDYYESYIRERWRRNGINNIKKKEKILKDEYDCDMAFIFDEDLFICEIKNLLQPNSLHEWHKFYIKTQDNLNQLERITKHYSESKYLKGIAKDLLGRSDWVPKEIHSILIYSCYIGSTIKYKQALVTSEIDIYNFFKRTPLWQYKVSREKKEAIFYFKYLKGYEYLENKSHALNKADFERYMECPMAIRYQKNRIKIKKKKIKIVGVVLWIECVELQEHCIWS</sequence>
<gene>
    <name evidence="1" type="ORF">DFH45_000099</name>
</gene>
<name>A0A9Q5D2S4_CLOBE</name>
<protein>
    <recommendedName>
        <fullName evidence="3">NERD domain-containing protein</fullName>
    </recommendedName>
</protein>
<dbReference type="Proteomes" id="UP000821656">
    <property type="component" value="Unassembled WGS sequence"/>
</dbReference>
<comment type="caution">
    <text evidence="1">The sequence shown here is derived from an EMBL/GenBank/DDBJ whole genome shotgun (WGS) entry which is preliminary data.</text>
</comment>
<dbReference type="RefSeq" id="WP_077306022.1">
    <property type="nucleotide sequence ID" value="NZ_CP016090.1"/>
</dbReference>
<evidence type="ECO:0008006" key="3">
    <source>
        <dbReference type="Google" id="ProtNLM"/>
    </source>
</evidence>
<accession>A0A9Q5D2S4</accession>